<sequence>MVRKRAKRVKVAAGDSSMLTPAQREALEEEIRCALEDGGQIPWRSMTESAAFADVTYETLRREGKAVIRQLSKQNNPSIKRPISDLDEAIAEPEPAEDRVGELEALLAHKNQLLADEAKQVEALRQQLAGLQAVVTDKDEQLAEGEKLQKQVEALQQCISELSAIIANKDVLLAEATARYDALKGGICQLASDG</sequence>
<accession>A0A9W6U8H3</accession>
<dbReference type="AlphaFoldDB" id="A0A9W6U8H3"/>
<evidence type="ECO:0000313" key="2">
    <source>
        <dbReference type="EMBL" id="GMF31106.1"/>
    </source>
</evidence>
<dbReference type="OrthoDB" id="100294at2759"/>
<comment type="caution">
    <text evidence="2">The sequence shown here is derived from an EMBL/GenBank/DDBJ whole genome shotgun (WGS) entry which is preliminary data.</text>
</comment>
<keyword evidence="3" id="KW-1185">Reference proteome</keyword>
<dbReference type="EMBL" id="BSXW01000881">
    <property type="protein sequence ID" value="GMF31106.1"/>
    <property type="molecule type" value="Genomic_DNA"/>
</dbReference>
<protein>
    <submittedName>
        <fullName evidence="2">Unnamed protein product</fullName>
    </submittedName>
</protein>
<keyword evidence="1" id="KW-0175">Coiled coil</keyword>
<evidence type="ECO:0000313" key="3">
    <source>
        <dbReference type="Proteomes" id="UP001165083"/>
    </source>
</evidence>
<dbReference type="Proteomes" id="UP001165083">
    <property type="component" value="Unassembled WGS sequence"/>
</dbReference>
<gene>
    <name evidence="2" type="ORF">Plil01_001330500</name>
</gene>
<feature type="coiled-coil region" evidence="1">
    <location>
        <begin position="107"/>
        <end position="158"/>
    </location>
</feature>
<proteinExistence type="predicted"/>
<name>A0A9W6U8H3_9STRA</name>
<organism evidence="2 3">
    <name type="scientific">Phytophthora lilii</name>
    <dbReference type="NCBI Taxonomy" id="2077276"/>
    <lineage>
        <taxon>Eukaryota</taxon>
        <taxon>Sar</taxon>
        <taxon>Stramenopiles</taxon>
        <taxon>Oomycota</taxon>
        <taxon>Peronosporomycetes</taxon>
        <taxon>Peronosporales</taxon>
        <taxon>Peronosporaceae</taxon>
        <taxon>Phytophthora</taxon>
    </lineage>
</organism>
<evidence type="ECO:0000256" key="1">
    <source>
        <dbReference type="SAM" id="Coils"/>
    </source>
</evidence>
<reference evidence="2" key="1">
    <citation type="submission" date="2023-04" db="EMBL/GenBank/DDBJ databases">
        <title>Phytophthora lilii NBRC 32176.</title>
        <authorList>
            <person name="Ichikawa N."/>
            <person name="Sato H."/>
            <person name="Tonouchi N."/>
        </authorList>
    </citation>
    <scope>NUCLEOTIDE SEQUENCE</scope>
    <source>
        <strain evidence="2">NBRC 32176</strain>
    </source>
</reference>
<dbReference type="Gene3D" id="1.20.5.300">
    <property type="match status" value="1"/>
</dbReference>